<dbReference type="OrthoDB" id="3801489at2759"/>
<evidence type="ECO:0000313" key="2">
    <source>
        <dbReference type="Proteomes" id="UP000799424"/>
    </source>
</evidence>
<evidence type="ECO:0000313" key="1">
    <source>
        <dbReference type="EMBL" id="KAF2821443.1"/>
    </source>
</evidence>
<gene>
    <name evidence="1" type="ORF">CC86DRAFT_373782</name>
</gene>
<dbReference type="EMBL" id="MU006237">
    <property type="protein sequence ID" value="KAF2821443.1"/>
    <property type="molecule type" value="Genomic_DNA"/>
</dbReference>
<reference evidence="1" key="1">
    <citation type="journal article" date="2020" name="Stud. Mycol.">
        <title>101 Dothideomycetes genomes: a test case for predicting lifestyles and emergence of pathogens.</title>
        <authorList>
            <person name="Haridas S."/>
            <person name="Albert R."/>
            <person name="Binder M."/>
            <person name="Bloem J."/>
            <person name="Labutti K."/>
            <person name="Salamov A."/>
            <person name="Andreopoulos B."/>
            <person name="Baker S."/>
            <person name="Barry K."/>
            <person name="Bills G."/>
            <person name="Bluhm B."/>
            <person name="Cannon C."/>
            <person name="Castanera R."/>
            <person name="Culley D."/>
            <person name="Daum C."/>
            <person name="Ezra D."/>
            <person name="Gonzalez J."/>
            <person name="Henrissat B."/>
            <person name="Kuo A."/>
            <person name="Liang C."/>
            <person name="Lipzen A."/>
            <person name="Lutzoni F."/>
            <person name="Magnuson J."/>
            <person name="Mondo S."/>
            <person name="Nolan M."/>
            <person name="Ohm R."/>
            <person name="Pangilinan J."/>
            <person name="Park H.-J."/>
            <person name="Ramirez L."/>
            <person name="Alfaro M."/>
            <person name="Sun H."/>
            <person name="Tritt A."/>
            <person name="Yoshinaga Y."/>
            <person name="Zwiers L.-H."/>
            <person name="Turgeon B."/>
            <person name="Goodwin S."/>
            <person name="Spatafora J."/>
            <person name="Crous P."/>
            <person name="Grigoriev I."/>
        </authorList>
    </citation>
    <scope>NUCLEOTIDE SEQUENCE</scope>
    <source>
        <strain evidence="1">CBS 113818</strain>
    </source>
</reference>
<sequence>MALPSTHILSLPRELRDRIFEYIRHAVTHSWTRESSDTKHLMNFTITVQNAPRLNAILVCSRFHEELVESTKSQGLSVTMAFTGHLYGPDDKASSPATHCKLDAIFTHATKVHLLLHEIPLYTALVDTVNELNSKLPHKLTTFIIAKKNFAGYLTNDYVPKAETVYPANDRPLYDGLLPLLGPIRGLQFSRIFSFMRLDSNGAPKDWTSVWSEERNGLAKMTHRVDRYEFHVYAGPGRAEPVETQDVELIWPPDGWGTQMDDALQAEDAGEVEYYVPRIWGWEEMQKERIPAFVGAA</sequence>
<accession>A0A6A6ZL00</accession>
<keyword evidence="2" id="KW-1185">Reference proteome</keyword>
<dbReference type="AlphaFoldDB" id="A0A6A6ZL00"/>
<protein>
    <submittedName>
        <fullName evidence="1">Uncharacterized protein</fullName>
    </submittedName>
</protein>
<proteinExistence type="predicted"/>
<organism evidence="1 2">
    <name type="scientific">Ophiobolus disseminans</name>
    <dbReference type="NCBI Taxonomy" id="1469910"/>
    <lineage>
        <taxon>Eukaryota</taxon>
        <taxon>Fungi</taxon>
        <taxon>Dikarya</taxon>
        <taxon>Ascomycota</taxon>
        <taxon>Pezizomycotina</taxon>
        <taxon>Dothideomycetes</taxon>
        <taxon>Pleosporomycetidae</taxon>
        <taxon>Pleosporales</taxon>
        <taxon>Pleosporineae</taxon>
        <taxon>Phaeosphaeriaceae</taxon>
        <taxon>Ophiobolus</taxon>
    </lineage>
</organism>
<dbReference type="Proteomes" id="UP000799424">
    <property type="component" value="Unassembled WGS sequence"/>
</dbReference>
<name>A0A6A6ZL00_9PLEO</name>